<dbReference type="Gene3D" id="6.10.250.3370">
    <property type="match status" value="1"/>
</dbReference>
<protein>
    <submittedName>
        <fullName evidence="5">IucA/IucC family siderophore biosynthesis protein</fullName>
    </submittedName>
</protein>
<dbReference type="PANTHER" id="PTHR34384:SF6">
    <property type="entry name" value="STAPHYLOFERRIN B SYNTHASE"/>
    <property type="match status" value="1"/>
</dbReference>
<dbReference type="Pfam" id="PF06276">
    <property type="entry name" value="FhuF"/>
    <property type="match status" value="1"/>
</dbReference>
<feature type="domain" description="Aerobactin siderophore biosynthesis IucA/IucC-like C-terminal" evidence="4">
    <location>
        <begin position="423"/>
        <end position="588"/>
    </location>
</feature>
<comment type="similarity">
    <text evidence="2">Belongs to the IucA/IucC family.</text>
</comment>
<organism evidence="5 6">
    <name type="scientific">Paenibacillus arenilitoris</name>
    <dbReference type="NCBI Taxonomy" id="2772299"/>
    <lineage>
        <taxon>Bacteria</taxon>
        <taxon>Bacillati</taxon>
        <taxon>Bacillota</taxon>
        <taxon>Bacilli</taxon>
        <taxon>Bacillales</taxon>
        <taxon>Paenibacillaceae</taxon>
        <taxon>Paenibacillus</taxon>
    </lineage>
</organism>
<feature type="domain" description="Aerobactin siderophore biosynthesis IucA/IucC N-terminal" evidence="3">
    <location>
        <begin position="156"/>
        <end position="403"/>
    </location>
</feature>
<dbReference type="Proteomes" id="UP000632125">
    <property type="component" value="Unassembled WGS sequence"/>
</dbReference>
<evidence type="ECO:0000256" key="2">
    <source>
        <dbReference type="ARBA" id="ARBA00007832"/>
    </source>
</evidence>
<reference evidence="5" key="1">
    <citation type="submission" date="2020-09" db="EMBL/GenBank/DDBJ databases">
        <title>A novel bacterium of genus Paenibacillus, isolated from South China Sea.</title>
        <authorList>
            <person name="Huang H."/>
            <person name="Mo K."/>
            <person name="Hu Y."/>
        </authorList>
    </citation>
    <scope>NUCLEOTIDE SEQUENCE</scope>
    <source>
        <strain evidence="5">IB182493</strain>
    </source>
</reference>
<name>A0A927H7D7_9BACL</name>
<dbReference type="InterPro" id="IPR022770">
    <property type="entry name" value="IucA/IucC-like_C"/>
</dbReference>
<comment type="caution">
    <text evidence="5">The sequence shown here is derived from an EMBL/GenBank/DDBJ whole genome shotgun (WGS) entry which is preliminary data.</text>
</comment>
<dbReference type="InterPro" id="IPR037455">
    <property type="entry name" value="LucA/IucC-like"/>
</dbReference>
<dbReference type="PANTHER" id="PTHR34384">
    <property type="entry name" value="L-2,3-DIAMINOPROPANOATE--CITRATE LIGASE"/>
    <property type="match status" value="1"/>
</dbReference>
<evidence type="ECO:0000259" key="4">
    <source>
        <dbReference type="Pfam" id="PF06276"/>
    </source>
</evidence>
<dbReference type="EMBL" id="JACXIY010000021">
    <property type="protein sequence ID" value="MBD2870543.1"/>
    <property type="molecule type" value="Genomic_DNA"/>
</dbReference>
<dbReference type="Gene3D" id="1.10.510.40">
    <property type="match status" value="1"/>
</dbReference>
<accession>A0A927H7D7</accession>
<dbReference type="AlphaFoldDB" id="A0A927H7D7"/>
<evidence type="ECO:0000313" key="5">
    <source>
        <dbReference type="EMBL" id="MBD2870543.1"/>
    </source>
</evidence>
<dbReference type="GO" id="GO:0019290">
    <property type="term" value="P:siderophore biosynthetic process"/>
    <property type="evidence" value="ECO:0007669"/>
    <property type="project" value="InterPro"/>
</dbReference>
<comment type="pathway">
    <text evidence="1">Siderophore biosynthesis.</text>
</comment>
<dbReference type="Pfam" id="PF04183">
    <property type="entry name" value="IucA_IucC"/>
    <property type="match status" value="1"/>
</dbReference>
<evidence type="ECO:0000259" key="3">
    <source>
        <dbReference type="Pfam" id="PF04183"/>
    </source>
</evidence>
<dbReference type="RefSeq" id="WP_190863562.1">
    <property type="nucleotide sequence ID" value="NZ_JACXIY010000021.1"/>
</dbReference>
<gene>
    <name evidence="5" type="ORF">IDH41_18335</name>
</gene>
<proteinExistence type="inferred from homology"/>
<dbReference type="Gene3D" id="3.30.310.280">
    <property type="match status" value="1"/>
</dbReference>
<evidence type="ECO:0000313" key="6">
    <source>
        <dbReference type="Proteomes" id="UP000632125"/>
    </source>
</evidence>
<dbReference type="InterPro" id="IPR007310">
    <property type="entry name" value="Aerobactin_biosyn_IucA/IucC_N"/>
</dbReference>
<dbReference type="GO" id="GO:0016881">
    <property type="term" value="F:acid-amino acid ligase activity"/>
    <property type="evidence" value="ECO:0007669"/>
    <property type="project" value="UniProtKB-ARBA"/>
</dbReference>
<keyword evidence="6" id="KW-1185">Reference proteome</keyword>
<sequence length="609" mass="69294">MTATEIENAPPGLAAIMGSPAYAAARRRVFKQLTEALLYEDMVACRRRPVDGGAEEITITGADRAGDPVRYVCEGRLKLSFGKFKLTPRPVRRVSGGEESEAEDVALFLQEIWGAMVEEPRHIAAFVRELEQTLLKDAAARYDRLVRPVGKRRKLEELEGDVLEAHPYHPCFKSRIGFNLADNERYGPEFHPQFKLLWLAVRREDAVFALSAHTSWEEHMTRELGEAVFARFREKLALLGREPDAFVFVPVHPWQWEHKVASLFYRFIADGRMVVLGEGEDEYSPQQSIRTLSNRTSPLKDNVKTAISIVNTSAVRILGTHHVTNGPILSDWLEAIVEGDRYFRERARLILLKEHAGVSFRYELLPEPVREDGYGTLGAIWRESVHRHLEEGEEAVPFTVLCHIGADGRPFIHNWVKKEGLEKWLNRLLAVSIHPLVHLLLAHGVAMESHGQNLVLIARNGRPERIAVRDLPGGVRFYTRSEGERARLAGLRDSDPLHPNSYSTSPMETDNVNKIRNFLMDSFFQIMLAELCLVLEEYYGLKESAFWRAAAEQIHSYLRQFGQGEPPPYDLFAETIDVGQLTRRRLFGEHVIRNHAVANPLFHLRETGV</sequence>
<evidence type="ECO:0000256" key="1">
    <source>
        <dbReference type="ARBA" id="ARBA00004924"/>
    </source>
</evidence>